<keyword evidence="8" id="KW-1185">Reference proteome</keyword>
<dbReference type="PANTHER" id="PTHR13710:SF105">
    <property type="entry name" value="ATP-DEPENDENT DNA HELICASE Q1"/>
    <property type="match status" value="1"/>
</dbReference>
<evidence type="ECO:0000313" key="7">
    <source>
        <dbReference type="EMBL" id="POW06289.1"/>
    </source>
</evidence>
<organism evidence="7 8">
    <name type="scientific">Puccinia striiformis</name>
    <dbReference type="NCBI Taxonomy" id="27350"/>
    <lineage>
        <taxon>Eukaryota</taxon>
        <taxon>Fungi</taxon>
        <taxon>Dikarya</taxon>
        <taxon>Basidiomycota</taxon>
        <taxon>Pucciniomycotina</taxon>
        <taxon>Pucciniomycetes</taxon>
        <taxon>Pucciniales</taxon>
        <taxon>Pucciniaceae</taxon>
        <taxon>Puccinia</taxon>
    </lineage>
</organism>
<dbReference type="PANTHER" id="PTHR13710">
    <property type="entry name" value="DNA HELICASE RECQ FAMILY MEMBER"/>
    <property type="match status" value="1"/>
</dbReference>
<dbReference type="GO" id="GO:0005694">
    <property type="term" value="C:chromosome"/>
    <property type="evidence" value="ECO:0007669"/>
    <property type="project" value="TreeGrafter"/>
</dbReference>
<feature type="region of interest" description="Disordered" evidence="6">
    <location>
        <begin position="625"/>
        <end position="766"/>
    </location>
</feature>
<dbReference type="Proteomes" id="UP000239156">
    <property type="component" value="Unassembled WGS sequence"/>
</dbReference>
<feature type="region of interest" description="Disordered" evidence="6">
    <location>
        <begin position="1"/>
        <end position="32"/>
    </location>
</feature>
<dbReference type="VEuPathDB" id="FungiDB:PSHT_05724"/>
<evidence type="ECO:0000256" key="3">
    <source>
        <dbReference type="ARBA" id="ARBA00023235"/>
    </source>
</evidence>
<evidence type="ECO:0000256" key="1">
    <source>
        <dbReference type="ARBA" id="ARBA00005446"/>
    </source>
</evidence>
<name>A0A2S4V9U9_9BASI</name>
<dbReference type="SUPFAM" id="SSF52540">
    <property type="entry name" value="P-loop containing nucleoside triphosphate hydrolases"/>
    <property type="match status" value="2"/>
</dbReference>
<dbReference type="EMBL" id="PKSL01000088">
    <property type="protein sequence ID" value="POW06289.1"/>
    <property type="molecule type" value="Genomic_DNA"/>
</dbReference>
<evidence type="ECO:0000256" key="4">
    <source>
        <dbReference type="ARBA" id="ARBA00034617"/>
    </source>
</evidence>
<dbReference type="GO" id="GO:0005737">
    <property type="term" value="C:cytoplasm"/>
    <property type="evidence" value="ECO:0007669"/>
    <property type="project" value="TreeGrafter"/>
</dbReference>
<dbReference type="GO" id="GO:0009378">
    <property type="term" value="F:four-way junction helicase activity"/>
    <property type="evidence" value="ECO:0007669"/>
    <property type="project" value="TreeGrafter"/>
</dbReference>
<evidence type="ECO:0000313" key="8">
    <source>
        <dbReference type="Proteomes" id="UP000239156"/>
    </source>
</evidence>
<dbReference type="GO" id="GO:0000724">
    <property type="term" value="P:double-strand break repair via homologous recombination"/>
    <property type="evidence" value="ECO:0007669"/>
    <property type="project" value="TreeGrafter"/>
</dbReference>
<sequence length="766" mass="86153">MSNSESGSEFAKACRPTRDEADPWPQPANSKKTALKLPKTITKLKDNKLYALIKRRAKERYGDNAKEIQIEAVMNLARGRNSFVLAGTGFGKTRIAEMYWDLFPKCNQAIVLCLNPLDNLGDNQVCVRSDISMIGSLRELKFLATLNKKLGGGKGQRKETNKRYQFDKDEPQHQRGEGDHGGKVFVHILGASLKYLLDEAHMVFIWGLVASGKAKKIISHLKHQDRAIFRSSNGKLGSKLVPTNGAPILLLSYDDLGQLFGPQEQTPDNKVVPSLIYSSTRALTMQALKVMNTARGTAGGQNNPSSHFARRFHPCTGDLTKVDVIKNFAGDEVAVISCTMALGLGQNWKRVRMVSHFGQGDPASLFQMIGRCGRDGKPGLAVMFVEPNRRNGKNCVEDFEYDDPTNPSEDDRMDAFAITPVCLRITFSLDNLLGYIPVKCDDPNVLLEKERETTCGFVECRCSNCKPEEASVIIRNLKNVDVDNFTSFLDSPSDFPPRARMEQNPLITTSLDPGPVTFPVLETIRPGAAKKPLLSELETFATYLFSRFKDFYASNYDLEATYFTAEEVFSKQEARLAVLATEKGFRREKLEKLIGDNMFTGHMEFVHTCIEDYRGTEAYQEYTRLKDSNMSKKSTRKKTNPQSSRMEPVNTLNHLDPSLFESTSSLHQAPKLTKKQQTAEDNKKKAAAKQEMKQAQKAVNEQKKKENLKEKKEAQLKKRQADQMSKENRKEESTKRKANKDVIKAAQAKRRKTTSGELERFHLSQN</sequence>
<gene>
    <name evidence="7" type="ORF">PSTT_09181</name>
</gene>
<dbReference type="AlphaFoldDB" id="A0A2S4V9U9"/>
<dbReference type="GO" id="GO:0003677">
    <property type="term" value="F:DNA binding"/>
    <property type="evidence" value="ECO:0007669"/>
    <property type="project" value="UniProtKB-KW"/>
</dbReference>
<comment type="catalytic activity">
    <reaction evidence="4">
        <text>Couples ATP hydrolysis with the unwinding of duplex DNA by translocating in the 3'-5' direction.</text>
        <dbReference type="EC" id="5.6.2.4"/>
    </reaction>
</comment>
<evidence type="ECO:0000256" key="6">
    <source>
        <dbReference type="SAM" id="MobiDB-lite"/>
    </source>
</evidence>
<evidence type="ECO:0000256" key="5">
    <source>
        <dbReference type="ARBA" id="ARBA00034808"/>
    </source>
</evidence>
<keyword evidence="2" id="KW-0238">DNA-binding</keyword>
<feature type="compositionally biased region" description="Basic and acidic residues" evidence="6">
    <location>
        <begin position="677"/>
        <end position="743"/>
    </location>
</feature>
<feature type="compositionally biased region" description="Basic and acidic residues" evidence="6">
    <location>
        <begin position="156"/>
        <end position="179"/>
    </location>
</feature>
<reference evidence="7" key="1">
    <citation type="submission" date="2017-12" db="EMBL/GenBank/DDBJ databases">
        <title>Gene loss provides genomic basis for host adaptation in cereal stripe rust fungi.</title>
        <authorList>
            <person name="Xia C."/>
        </authorList>
    </citation>
    <scope>NUCLEOTIDE SEQUENCE [LARGE SCALE GENOMIC DNA]</scope>
    <source>
        <strain evidence="7">93-210</strain>
    </source>
</reference>
<feature type="compositionally biased region" description="Polar residues" evidence="6">
    <location>
        <begin position="640"/>
        <end position="653"/>
    </location>
</feature>
<dbReference type="Gene3D" id="3.40.50.300">
    <property type="entry name" value="P-loop containing nucleotide triphosphate hydrolases"/>
    <property type="match status" value="1"/>
</dbReference>
<keyword evidence="3" id="KW-0413">Isomerase</keyword>
<protein>
    <recommendedName>
        <fullName evidence="5">DNA 3'-5' helicase</fullName>
        <ecNumber evidence="5">5.6.2.4</ecNumber>
    </recommendedName>
</protein>
<comment type="similarity">
    <text evidence="1">Belongs to the helicase family. RecQ subfamily.</text>
</comment>
<feature type="region of interest" description="Disordered" evidence="6">
    <location>
        <begin position="151"/>
        <end position="179"/>
    </location>
</feature>
<dbReference type="GO" id="GO:0043138">
    <property type="term" value="F:3'-5' DNA helicase activity"/>
    <property type="evidence" value="ECO:0007669"/>
    <property type="project" value="UniProtKB-EC"/>
</dbReference>
<evidence type="ECO:0000256" key="2">
    <source>
        <dbReference type="ARBA" id="ARBA00023125"/>
    </source>
</evidence>
<accession>A0A2S4V9U9</accession>
<comment type="caution">
    <text evidence="7">The sequence shown here is derived from an EMBL/GenBank/DDBJ whole genome shotgun (WGS) entry which is preliminary data.</text>
</comment>
<proteinExistence type="inferred from homology"/>
<dbReference type="InterPro" id="IPR027417">
    <property type="entry name" value="P-loop_NTPase"/>
</dbReference>
<feature type="compositionally biased region" description="Basic and acidic residues" evidence="6">
    <location>
        <begin position="757"/>
        <end position="766"/>
    </location>
</feature>
<dbReference type="EC" id="5.6.2.4" evidence="5"/>
<dbReference type="VEuPathDB" id="FungiDB:PSTT_09181"/>